<organism evidence="2 3">
    <name type="scientific">Pedobacter terrae</name>
    <dbReference type="NCBI Taxonomy" id="405671"/>
    <lineage>
        <taxon>Bacteria</taxon>
        <taxon>Pseudomonadati</taxon>
        <taxon>Bacteroidota</taxon>
        <taxon>Sphingobacteriia</taxon>
        <taxon>Sphingobacteriales</taxon>
        <taxon>Sphingobacteriaceae</taxon>
        <taxon>Pedobacter</taxon>
    </lineage>
</organism>
<keyword evidence="1" id="KW-1133">Transmembrane helix</keyword>
<feature type="transmembrane region" description="Helical" evidence="1">
    <location>
        <begin position="6"/>
        <end position="28"/>
    </location>
</feature>
<keyword evidence="1" id="KW-0472">Membrane</keyword>
<proteinExistence type="predicted"/>
<dbReference type="RefSeq" id="WP_090497266.1">
    <property type="nucleotide sequence ID" value="NZ_FNCH01000002.1"/>
</dbReference>
<evidence type="ECO:0000256" key="1">
    <source>
        <dbReference type="SAM" id="Phobius"/>
    </source>
</evidence>
<dbReference type="AlphaFoldDB" id="A0A1G7QGB6"/>
<sequence length="96" mass="11700">MKFNNAYLPLFFFCWALLYSPLVMWYALEQNENLDTAGTKFKHHKRDDVRDFDYFSFPYTTYRFTMGHDNKGCIFRDRNIPFVFYKADQCRVHVTN</sequence>
<dbReference type="Proteomes" id="UP000199643">
    <property type="component" value="Unassembled WGS sequence"/>
</dbReference>
<reference evidence="3" key="1">
    <citation type="submission" date="2016-10" db="EMBL/GenBank/DDBJ databases">
        <authorList>
            <person name="Varghese N."/>
            <person name="Submissions S."/>
        </authorList>
    </citation>
    <scope>NUCLEOTIDE SEQUENCE [LARGE SCALE GENOMIC DNA]</scope>
    <source>
        <strain evidence="3">DSM 17933</strain>
    </source>
</reference>
<name>A0A1G7QGB6_9SPHI</name>
<protein>
    <submittedName>
        <fullName evidence="2">Uncharacterized protein</fullName>
    </submittedName>
</protein>
<dbReference type="OrthoDB" id="9872098at2"/>
<evidence type="ECO:0000313" key="3">
    <source>
        <dbReference type="Proteomes" id="UP000199643"/>
    </source>
</evidence>
<gene>
    <name evidence="2" type="ORF">SAMN05421827_102291</name>
</gene>
<accession>A0A1G7QGB6</accession>
<keyword evidence="1" id="KW-0812">Transmembrane</keyword>
<evidence type="ECO:0000313" key="2">
    <source>
        <dbReference type="EMBL" id="SDF97561.1"/>
    </source>
</evidence>
<keyword evidence="3" id="KW-1185">Reference proteome</keyword>
<dbReference type="EMBL" id="FNCH01000002">
    <property type="protein sequence ID" value="SDF97561.1"/>
    <property type="molecule type" value="Genomic_DNA"/>
</dbReference>